<dbReference type="AlphaFoldDB" id="A0A075MMS8"/>
<dbReference type="GeneID" id="41596014"/>
<sequence length="100" mass="11380">MSESRYPVSATFKVLDGYDLYRSDNLIVALVVVESQYGRDLRLYRWMKRKEQWKVDLCRMSVKRWKWAEVAAKASEFIEKYNVKGGGGGGAAAGPEPEEG</sequence>
<gene>
    <name evidence="1" type="ORF">NTE_00063</name>
</gene>
<name>A0A075MMS8_9ARCH</name>
<proteinExistence type="predicted"/>
<dbReference type="KEGG" id="nev:NTE_00063"/>
<dbReference type="EMBL" id="CP007174">
    <property type="protein sequence ID" value="AIF82147.1"/>
    <property type="molecule type" value="Genomic_DNA"/>
</dbReference>
<dbReference type="Proteomes" id="UP000028194">
    <property type="component" value="Chromosome"/>
</dbReference>
<evidence type="ECO:0000313" key="2">
    <source>
        <dbReference type="Proteomes" id="UP000028194"/>
    </source>
</evidence>
<dbReference type="STRING" id="1459636.NTE_00063"/>
<accession>A0A075MMS8</accession>
<evidence type="ECO:0000313" key="1">
    <source>
        <dbReference type="EMBL" id="AIF82147.1"/>
    </source>
</evidence>
<organism evidence="1 2">
    <name type="scientific">Candidatus Nitrososphaera evergladensis SR1</name>
    <dbReference type="NCBI Taxonomy" id="1459636"/>
    <lineage>
        <taxon>Archaea</taxon>
        <taxon>Nitrososphaerota</taxon>
        <taxon>Nitrososphaeria</taxon>
        <taxon>Nitrososphaerales</taxon>
        <taxon>Nitrososphaeraceae</taxon>
        <taxon>Nitrososphaera</taxon>
    </lineage>
</organism>
<protein>
    <submittedName>
        <fullName evidence="1">Uncharacterized protein</fullName>
    </submittedName>
</protein>
<dbReference type="RefSeq" id="WP_148699206.1">
    <property type="nucleotide sequence ID" value="NZ_CP007174.1"/>
</dbReference>
<dbReference type="OrthoDB" id="9004at2157"/>
<keyword evidence="2" id="KW-1185">Reference proteome</keyword>
<reference evidence="1 2" key="1">
    <citation type="journal article" date="2014" name="PLoS ONE">
        <title>Genome Sequence of Candidatus Nitrososphaera evergladensis from Group I.1b Enriched from Everglades Soil Reveals Novel Genomic Features of the Ammonia-Oxidizing Archaea.</title>
        <authorList>
            <person name="Zhalnina K.V."/>
            <person name="Dias R."/>
            <person name="Leonard M.T."/>
            <person name="Dorr de Quadros P."/>
            <person name="Camargo F.A."/>
            <person name="Drew J.C."/>
            <person name="Farmerie W.G."/>
            <person name="Daroub S.H."/>
            <person name="Triplett E.W."/>
        </authorList>
    </citation>
    <scope>NUCLEOTIDE SEQUENCE [LARGE SCALE GENOMIC DNA]</scope>
    <source>
        <strain evidence="1 2">SR1</strain>
    </source>
</reference>
<dbReference type="HOGENOM" id="CLU_2366315_0_0_2"/>